<dbReference type="PATRIC" id="fig|316.101.peg.3813"/>
<keyword evidence="1" id="KW-0732">Signal</keyword>
<dbReference type="OrthoDB" id="6885434at2"/>
<reference evidence="2 3" key="1">
    <citation type="submission" date="2015-02" db="EMBL/GenBank/DDBJ databases">
        <title>Draft genome sequence of Pseudomonas stutzeri NT0128 isolated from wheat (Triticum turgidum) rhizosphere.</title>
        <authorList>
            <person name="Tovi N."/>
            <person name="Frenk S."/>
            <person name="Hadar Y."/>
            <person name="Minz D."/>
        </authorList>
    </citation>
    <scope>NUCLEOTIDE SEQUENCE [LARGE SCALE GENOMIC DNA]</scope>
    <source>
        <strain evidence="2 3">NT0128</strain>
    </source>
</reference>
<sequence>MNSLEAMSCVITLFIALNAYAADSTCTASQNDLYPSVRLGINTAIRFNKAEESVDPDGDIYPIMIFEQKCDTSSEKQVAELPYLGDPGKVESAFLKDADFDGISELFVIHRATLYSDTGTSYGSDYFTTLVYRPRSAEKYELDERISNYFGSGADVLSSPISDDLIYKHPYKSKAQVESELDSTRYRAWLEQKRVVTRIMRKTYLYDQANTADKTTSYLVAGDQIQVLDRQAGWLEAVFHNKKGDIKGWVLCRDTLECSDQNRSLKK</sequence>
<dbReference type="EMBL" id="JYHV01000029">
    <property type="protein sequence ID" value="KJH80431.1"/>
    <property type="molecule type" value="Genomic_DNA"/>
</dbReference>
<comment type="caution">
    <text evidence="2">The sequence shown here is derived from an EMBL/GenBank/DDBJ whole genome shotgun (WGS) entry which is preliminary data.</text>
</comment>
<evidence type="ECO:0008006" key="4">
    <source>
        <dbReference type="Google" id="ProtNLM"/>
    </source>
</evidence>
<feature type="signal peptide" evidence="1">
    <location>
        <begin position="1"/>
        <end position="21"/>
    </location>
</feature>
<evidence type="ECO:0000256" key="1">
    <source>
        <dbReference type="SAM" id="SignalP"/>
    </source>
</evidence>
<evidence type="ECO:0000313" key="3">
    <source>
        <dbReference type="Proteomes" id="UP000032487"/>
    </source>
</evidence>
<organism evidence="2 3">
    <name type="scientific">Stutzerimonas stutzeri</name>
    <name type="common">Pseudomonas stutzeri</name>
    <dbReference type="NCBI Taxonomy" id="316"/>
    <lineage>
        <taxon>Bacteria</taxon>
        <taxon>Pseudomonadati</taxon>
        <taxon>Pseudomonadota</taxon>
        <taxon>Gammaproteobacteria</taxon>
        <taxon>Pseudomonadales</taxon>
        <taxon>Pseudomonadaceae</taxon>
        <taxon>Stutzerimonas</taxon>
    </lineage>
</organism>
<feature type="chain" id="PRO_5002338362" description="SH3 domain-containing protein" evidence="1">
    <location>
        <begin position="22"/>
        <end position="267"/>
    </location>
</feature>
<name>A0A0D9AM18_STUST</name>
<dbReference type="AlphaFoldDB" id="A0A0D9AM18"/>
<dbReference type="RefSeq" id="WP_045163057.1">
    <property type="nucleotide sequence ID" value="NZ_JYHV01000029.1"/>
</dbReference>
<protein>
    <recommendedName>
        <fullName evidence="4">SH3 domain-containing protein</fullName>
    </recommendedName>
</protein>
<proteinExistence type="predicted"/>
<gene>
    <name evidence="2" type="ORF">UF78_15235</name>
</gene>
<dbReference type="Proteomes" id="UP000032487">
    <property type="component" value="Unassembled WGS sequence"/>
</dbReference>
<evidence type="ECO:0000313" key="2">
    <source>
        <dbReference type="EMBL" id="KJH80431.1"/>
    </source>
</evidence>
<accession>A0A0D9AM18</accession>